<organism evidence="1 2">
    <name type="scientific">Ktedonobacter racemifer DSM 44963</name>
    <dbReference type="NCBI Taxonomy" id="485913"/>
    <lineage>
        <taxon>Bacteria</taxon>
        <taxon>Bacillati</taxon>
        <taxon>Chloroflexota</taxon>
        <taxon>Ktedonobacteria</taxon>
        <taxon>Ktedonobacterales</taxon>
        <taxon>Ktedonobacteraceae</taxon>
        <taxon>Ktedonobacter</taxon>
    </lineage>
</organism>
<evidence type="ECO:0000313" key="2">
    <source>
        <dbReference type="Proteomes" id="UP000004508"/>
    </source>
</evidence>
<dbReference type="Proteomes" id="UP000004508">
    <property type="component" value="Unassembled WGS sequence"/>
</dbReference>
<dbReference type="AlphaFoldDB" id="D6TBS6"/>
<proteinExistence type="predicted"/>
<name>D6TBS6_KTERA</name>
<dbReference type="EMBL" id="ADVG01000001">
    <property type="protein sequence ID" value="EFH89858.1"/>
    <property type="molecule type" value="Genomic_DNA"/>
</dbReference>
<keyword evidence="2" id="KW-1185">Reference proteome</keyword>
<dbReference type="InParanoid" id="D6TBS6"/>
<protein>
    <submittedName>
        <fullName evidence="1">Uncharacterized protein</fullName>
    </submittedName>
</protein>
<evidence type="ECO:0000313" key="1">
    <source>
        <dbReference type="EMBL" id="EFH89858.1"/>
    </source>
</evidence>
<comment type="caution">
    <text evidence="1">The sequence shown here is derived from an EMBL/GenBank/DDBJ whole genome shotgun (WGS) entry which is preliminary data.</text>
</comment>
<dbReference type="RefSeq" id="WP_007906765.1">
    <property type="nucleotide sequence ID" value="NZ_ADVG01000001.1"/>
</dbReference>
<sequence length="41" mass="4625">MAKQSALYGTQASERYNRYEPQVAEGLTHMFVIGVKQVILP</sequence>
<accession>D6TBS6</accession>
<reference evidence="1 2" key="1">
    <citation type="journal article" date="2011" name="Stand. Genomic Sci.">
        <title>Non-contiguous finished genome sequence and contextual data of the filamentous soil bacterium Ktedonobacter racemifer type strain (SOSP1-21).</title>
        <authorList>
            <person name="Chang Y.J."/>
            <person name="Land M."/>
            <person name="Hauser L."/>
            <person name="Chertkov O."/>
            <person name="Del Rio T.G."/>
            <person name="Nolan M."/>
            <person name="Copeland A."/>
            <person name="Tice H."/>
            <person name="Cheng J.F."/>
            <person name="Lucas S."/>
            <person name="Han C."/>
            <person name="Goodwin L."/>
            <person name="Pitluck S."/>
            <person name="Ivanova N."/>
            <person name="Ovchinikova G."/>
            <person name="Pati A."/>
            <person name="Chen A."/>
            <person name="Palaniappan K."/>
            <person name="Mavromatis K."/>
            <person name="Liolios K."/>
            <person name="Brettin T."/>
            <person name="Fiebig A."/>
            <person name="Rohde M."/>
            <person name="Abt B."/>
            <person name="Goker M."/>
            <person name="Detter J.C."/>
            <person name="Woyke T."/>
            <person name="Bristow J."/>
            <person name="Eisen J.A."/>
            <person name="Markowitz V."/>
            <person name="Hugenholtz P."/>
            <person name="Kyrpides N.C."/>
            <person name="Klenk H.P."/>
            <person name="Lapidus A."/>
        </authorList>
    </citation>
    <scope>NUCLEOTIDE SEQUENCE [LARGE SCALE GENOMIC DNA]</scope>
    <source>
        <strain evidence="2">DSM 44963</strain>
    </source>
</reference>
<gene>
    <name evidence="1" type="ORF">Krac_11440</name>
</gene>